<keyword evidence="2" id="KW-1185">Reference proteome</keyword>
<dbReference type="SUPFAM" id="SSF55729">
    <property type="entry name" value="Acyl-CoA N-acyltransferases (Nat)"/>
    <property type="match status" value="1"/>
</dbReference>
<gene>
    <name evidence="1" type="ORF">ACFQE1_13140</name>
</gene>
<proteinExistence type="predicted"/>
<accession>A0ABD5S1B2</accession>
<feature type="non-terminal residue" evidence="1">
    <location>
        <position position="76"/>
    </location>
</feature>
<dbReference type="Gene3D" id="3.40.630.30">
    <property type="match status" value="1"/>
</dbReference>
<evidence type="ECO:0000313" key="1">
    <source>
        <dbReference type="EMBL" id="MFC6725297.1"/>
    </source>
</evidence>
<name>A0ABD5S1B2_9EURY</name>
<evidence type="ECO:0000313" key="2">
    <source>
        <dbReference type="Proteomes" id="UP001596328"/>
    </source>
</evidence>
<protein>
    <submittedName>
        <fullName evidence="1">N-acetyltransferase</fullName>
    </submittedName>
</protein>
<dbReference type="Proteomes" id="UP001596328">
    <property type="component" value="Unassembled WGS sequence"/>
</dbReference>
<dbReference type="EMBL" id="JBHSWU010000463">
    <property type="protein sequence ID" value="MFC6725297.1"/>
    <property type="molecule type" value="Genomic_DNA"/>
</dbReference>
<comment type="caution">
    <text evidence="1">The sequence shown here is derived from an EMBL/GenBank/DDBJ whole genome shotgun (WGS) entry which is preliminary data.</text>
</comment>
<reference evidence="1 2" key="1">
    <citation type="journal article" date="2019" name="Int. J. Syst. Evol. Microbiol.">
        <title>The Global Catalogue of Microorganisms (GCM) 10K type strain sequencing project: providing services to taxonomists for standard genome sequencing and annotation.</title>
        <authorList>
            <consortium name="The Broad Institute Genomics Platform"/>
            <consortium name="The Broad Institute Genome Sequencing Center for Infectious Disease"/>
            <person name="Wu L."/>
            <person name="Ma J."/>
        </authorList>
    </citation>
    <scope>NUCLEOTIDE SEQUENCE [LARGE SCALE GENOMIC DNA]</scope>
    <source>
        <strain evidence="1 2">NBRC 111368</strain>
    </source>
</reference>
<dbReference type="InterPro" id="IPR016181">
    <property type="entry name" value="Acyl_CoA_acyltransferase"/>
</dbReference>
<organism evidence="1 2">
    <name type="scientific">Halobium palmae</name>
    <dbReference type="NCBI Taxonomy" id="1776492"/>
    <lineage>
        <taxon>Archaea</taxon>
        <taxon>Methanobacteriati</taxon>
        <taxon>Methanobacteriota</taxon>
        <taxon>Stenosarchaea group</taxon>
        <taxon>Halobacteria</taxon>
        <taxon>Halobacteriales</taxon>
        <taxon>Haloferacaceae</taxon>
        <taxon>Halobium</taxon>
    </lineage>
</organism>
<dbReference type="AlphaFoldDB" id="A0ABD5S1B2"/>
<sequence length="76" mass="8193">MPGPIVERGDRVTLRTAEKGDAAFLQRASTDPEIRYLLGTLSPMRRDEVEDLVTDDADGAQFVVCLDGPDAPAGHP</sequence>